<evidence type="ECO:0000313" key="2">
    <source>
        <dbReference type="EMBL" id="WMX48693.1"/>
    </source>
</evidence>
<sequence>MKKAATAKALALVTVLVFGWSVVMAAMGHAALIAVAAPVLGLTVTQVLHGARRQTTPVSRDRVEAVPDEGDGTP</sequence>
<feature type="region of interest" description="Disordered" evidence="1">
    <location>
        <begin position="51"/>
        <end position="74"/>
    </location>
</feature>
<evidence type="ECO:0000313" key="3">
    <source>
        <dbReference type="EMBL" id="WMX49130.1"/>
    </source>
</evidence>
<proteinExistence type="predicted"/>
<reference evidence="3 4" key="1">
    <citation type="submission" date="2023-09" db="EMBL/GenBank/DDBJ databases">
        <title>Complete genome of Streptomyces roseicoloratus T14.</title>
        <authorList>
            <person name="Bashizi T."/>
            <person name="Kim M.-J."/>
            <person name="Lee G."/>
            <person name="Tagele S.B."/>
            <person name="Shin J.-H."/>
        </authorList>
    </citation>
    <scope>NUCLEOTIDE SEQUENCE [LARGE SCALE GENOMIC DNA]</scope>
    <source>
        <strain evidence="3 4">T14</strain>
    </source>
</reference>
<name>A0ABY9S482_9ACTN</name>
<evidence type="ECO:0000256" key="1">
    <source>
        <dbReference type="SAM" id="MobiDB-lite"/>
    </source>
</evidence>
<evidence type="ECO:0000313" key="4">
    <source>
        <dbReference type="Proteomes" id="UP001250858"/>
    </source>
</evidence>
<dbReference type="EMBL" id="CP133762">
    <property type="protein sequence ID" value="WMX49130.1"/>
    <property type="molecule type" value="Genomic_DNA"/>
</dbReference>
<protein>
    <recommendedName>
        <fullName evidence="5">Lipoprotein</fullName>
    </recommendedName>
</protein>
<dbReference type="EMBL" id="CP133762">
    <property type="protein sequence ID" value="WMX48693.1"/>
    <property type="molecule type" value="Genomic_DNA"/>
</dbReference>
<gene>
    <name evidence="2" type="ORF">RGF97_00095</name>
    <name evidence="3" type="ORF">RGF97_33180</name>
</gene>
<organism evidence="3 4">
    <name type="scientific">Streptomyces roseicoloratus</name>
    <dbReference type="NCBI Taxonomy" id="2508722"/>
    <lineage>
        <taxon>Bacteria</taxon>
        <taxon>Bacillati</taxon>
        <taxon>Actinomycetota</taxon>
        <taxon>Actinomycetes</taxon>
        <taxon>Kitasatosporales</taxon>
        <taxon>Streptomycetaceae</taxon>
        <taxon>Streptomyces</taxon>
    </lineage>
</organism>
<dbReference type="Proteomes" id="UP001250858">
    <property type="component" value="Chromosome"/>
</dbReference>
<evidence type="ECO:0008006" key="5">
    <source>
        <dbReference type="Google" id="ProtNLM"/>
    </source>
</evidence>
<keyword evidence="4" id="KW-1185">Reference proteome</keyword>
<accession>A0ABY9S482</accession>